<dbReference type="PANTHER" id="PTHR22938">
    <property type="entry name" value="ZINC FINGER PROTEIN 598"/>
    <property type="match status" value="1"/>
</dbReference>
<feature type="compositionally biased region" description="Basic and acidic residues" evidence="4">
    <location>
        <begin position="576"/>
        <end position="597"/>
    </location>
</feature>
<dbReference type="AlphaFoldDB" id="A0A077Z6U6"/>
<feature type="compositionally biased region" description="Low complexity" evidence="4">
    <location>
        <begin position="295"/>
        <end position="310"/>
    </location>
</feature>
<dbReference type="GO" id="GO:0043022">
    <property type="term" value="F:ribosome binding"/>
    <property type="evidence" value="ECO:0007669"/>
    <property type="project" value="TreeGrafter"/>
</dbReference>
<dbReference type="PANTHER" id="PTHR22938:SF0">
    <property type="entry name" value="E3 UBIQUITIN-PROTEIN LIGASE ZNF598"/>
    <property type="match status" value="1"/>
</dbReference>
<evidence type="ECO:0000256" key="2">
    <source>
        <dbReference type="ARBA" id="ARBA00022833"/>
    </source>
</evidence>
<proteinExistence type="predicted"/>
<feature type="compositionally biased region" description="Polar residues" evidence="4">
    <location>
        <begin position="323"/>
        <end position="336"/>
    </location>
</feature>
<gene>
    <name evidence="6" type="ORF">TTRE_0000419501</name>
</gene>
<dbReference type="STRING" id="36087.A0A077Z6U6"/>
<dbReference type="EMBL" id="HG805992">
    <property type="protein sequence ID" value="CDW55921.1"/>
    <property type="molecule type" value="Genomic_DNA"/>
</dbReference>
<keyword evidence="1 3" id="KW-0479">Metal-binding</keyword>
<evidence type="ECO:0000313" key="7">
    <source>
        <dbReference type="Proteomes" id="UP000030665"/>
    </source>
</evidence>
<dbReference type="PROSITE" id="PS50089">
    <property type="entry name" value="ZF_RING_2"/>
    <property type="match status" value="1"/>
</dbReference>
<dbReference type="Pfam" id="PF25447">
    <property type="entry name" value="RING_ZNF598"/>
    <property type="match status" value="1"/>
</dbReference>
<feature type="compositionally biased region" description="Low complexity" evidence="4">
    <location>
        <begin position="369"/>
        <end position="379"/>
    </location>
</feature>
<dbReference type="InterPro" id="IPR044288">
    <property type="entry name" value="ZNF598/HEL2"/>
</dbReference>
<dbReference type="GO" id="GO:0061630">
    <property type="term" value="F:ubiquitin protein ligase activity"/>
    <property type="evidence" value="ECO:0007669"/>
    <property type="project" value="InterPro"/>
</dbReference>
<evidence type="ECO:0000256" key="4">
    <source>
        <dbReference type="SAM" id="MobiDB-lite"/>
    </source>
</evidence>
<feature type="compositionally biased region" description="Basic and acidic residues" evidence="4">
    <location>
        <begin position="722"/>
        <end position="736"/>
    </location>
</feature>
<reference evidence="6" key="1">
    <citation type="submission" date="2014-01" db="EMBL/GenBank/DDBJ databases">
        <authorList>
            <person name="Aslett M."/>
        </authorList>
    </citation>
    <scope>NUCLEOTIDE SEQUENCE</scope>
</reference>
<evidence type="ECO:0000313" key="6">
    <source>
        <dbReference type="EMBL" id="CDW55921.1"/>
    </source>
</evidence>
<keyword evidence="7" id="KW-1185">Reference proteome</keyword>
<feature type="domain" description="RING-type" evidence="5">
    <location>
        <begin position="4"/>
        <end position="44"/>
    </location>
</feature>
<dbReference type="OrthoDB" id="3838338at2759"/>
<feature type="compositionally biased region" description="Basic and acidic residues" evidence="4">
    <location>
        <begin position="692"/>
        <end position="715"/>
    </location>
</feature>
<dbReference type="GO" id="GO:0072344">
    <property type="term" value="P:rescue of stalled ribosome"/>
    <property type="evidence" value="ECO:0007669"/>
    <property type="project" value="InterPro"/>
</dbReference>
<feature type="compositionally biased region" description="Polar residues" evidence="4">
    <location>
        <begin position="458"/>
        <end position="472"/>
    </location>
</feature>
<keyword evidence="1 3" id="KW-0863">Zinc-finger</keyword>
<feature type="compositionally biased region" description="Basic and acidic residues" evidence="4">
    <location>
        <begin position="337"/>
        <end position="363"/>
    </location>
</feature>
<feature type="region of interest" description="Disordered" evidence="4">
    <location>
        <begin position="436"/>
        <end position="472"/>
    </location>
</feature>
<feature type="region of interest" description="Disordered" evidence="4">
    <location>
        <begin position="689"/>
        <end position="790"/>
    </location>
</feature>
<dbReference type="GO" id="GO:0008270">
    <property type="term" value="F:zinc ion binding"/>
    <property type="evidence" value="ECO:0007669"/>
    <property type="project" value="UniProtKB-KW"/>
</dbReference>
<feature type="region of interest" description="Disordered" evidence="4">
    <location>
        <begin position="575"/>
        <end position="640"/>
    </location>
</feature>
<evidence type="ECO:0000256" key="1">
    <source>
        <dbReference type="ARBA" id="ARBA00022771"/>
    </source>
</evidence>
<dbReference type="GO" id="GO:0016567">
    <property type="term" value="P:protein ubiquitination"/>
    <property type="evidence" value="ECO:0007669"/>
    <property type="project" value="TreeGrafter"/>
</dbReference>
<dbReference type="InterPro" id="IPR013087">
    <property type="entry name" value="Znf_C2H2_type"/>
</dbReference>
<sequence length="974" mass="108760">MSVCIICCDSAKYFMHGSCCHPICLKCGLRIRFLGGSNECPVCRQEMRTCFVVNDAGTVPERATFVSEKRFEARGIEFETPALLRMANDLLAFRCSVCPEEENEFHDFSSLRAHMQRKHELFYCEICIENILRFPSEFVYYTRELLARHRRVGTADDKSQRGHPSCSFCDVRYLDDDQLYRNRQHLVNHFRNQHHLCEEGRCRDEPLGVAFDSEFDLRYHKAVEHSACSDRSRVRLSPAVGADPQYRRYGRQDDSWGYSFQSMERVPIVPNPVPAFTMETADFPTLDGRQGEATSSSSESRLPSWSKLSSNRYSLDDFPALGDSQQNDSAGTSAKTDSTRKSHPSKAEERTAAYTTKTKERMNVSDVKTSPAPSTSAASVNKPASRQVDVKGKVSLSLANIVSKNSVPSADDFPELPGAKAVNESNAADDAACWKQVQSKKKANGVPPAEGSIKTKPPVTQGSSSSAVVSKTQQKSLKSTVAKLTNGPTTFEEAFPALGSSSTITNAPVSSGRWISPVATGKPANKKGLSQQLSKEIFSTTDEDYPVLGQPVAVSSANEFGDDLGVSFSDVLKTTKKCEEPKPPDSDQPKVESRNNKVEPPPLNEIQFPPLSSQVGKKAKSWKSSEPSDRTVEELTRDSSPLVSDLVEEVPRSMIAPLHVNIVENVYWEGDDELANEVSLTKVRNKAAVSKNGKEIQAKNGRPDKQGKRKEEREGTTGNNAIEKEKKKNGPADAKGKKSPKAAPNIPNKNKSEAEKPKRKGATNKALKASRKLSQVGASDSDEEVHHGVDNASEKTYDKEFMNKQLKANCFRFFMLIKYPDVFEVCDIKECEVHVASSYREPSHFYLRRFFFFLHLQAELQEDELQQLCHFCLQFKENEITAGDFFSELLYLLGEKLFFGIFKKLLCLWNDIHQQRRLLKVYLEHCVSSVGLPDNVLGSVSDWVKGISLCSQCSQVISDEDYDEHLYGHLIEED</sequence>
<feature type="region of interest" description="Disordered" evidence="4">
    <location>
        <begin position="285"/>
        <end position="388"/>
    </location>
</feature>
<dbReference type="Proteomes" id="UP000030665">
    <property type="component" value="Unassembled WGS sequence"/>
</dbReference>
<evidence type="ECO:0000259" key="5">
    <source>
        <dbReference type="PROSITE" id="PS50089"/>
    </source>
</evidence>
<organism evidence="6 7">
    <name type="scientific">Trichuris trichiura</name>
    <name type="common">Whipworm</name>
    <name type="synonym">Trichocephalus trichiurus</name>
    <dbReference type="NCBI Taxonomy" id="36087"/>
    <lineage>
        <taxon>Eukaryota</taxon>
        <taxon>Metazoa</taxon>
        <taxon>Ecdysozoa</taxon>
        <taxon>Nematoda</taxon>
        <taxon>Enoplea</taxon>
        <taxon>Dorylaimia</taxon>
        <taxon>Trichinellida</taxon>
        <taxon>Trichuridae</taxon>
        <taxon>Trichuris</taxon>
    </lineage>
</organism>
<name>A0A077Z6U6_TRITR</name>
<protein>
    <submittedName>
        <fullName evidence="6">Zinc finger protein 598</fullName>
    </submittedName>
</protein>
<evidence type="ECO:0000256" key="3">
    <source>
        <dbReference type="PROSITE-ProRule" id="PRU00175"/>
    </source>
</evidence>
<reference evidence="6" key="2">
    <citation type="submission" date="2014-03" db="EMBL/GenBank/DDBJ databases">
        <title>The whipworm genome and dual-species transcriptomics of an intimate host-pathogen interaction.</title>
        <authorList>
            <person name="Foth B.J."/>
            <person name="Tsai I.J."/>
            <person name="Reid A.J."/>
            <person name="Bancroft A.J."/>
            <person name="Nichol S."/>
            <person name="Tracey A."/>
            <person name="Holroyd N."/>
            <person name="Cotton J.A."/>
            <person name="Stanley E.J."/>
            <person name="Zarowiecki M."/>
            <person name="Liu J.Z."/>
            <person name="Huckvale T."/>
            <person name="Cooper P.J."/>
            <person name="Grencis R.K."/>
            <person name="Berriman M."/>
        </authorList>
    </citation>
    <scope>NUCLEOTIDE SEQUENCE [LARGE SCALE GENOMIC DNA]</scope>
</reference>
<dbReference type="InterPro" id="IPR001841">
    <property type="entry name" value="Znf_RING"/>
</dbReference>
<keyword evidence="2" id="KW-0862">Zinc</keyword>
<accession>A0A077Z6U6</accession>
<feature type="compositionally biased region" description="Basic and acidic residues" evidence="4">
    <location>
        <begin position="626"/>
        <end position="637"/>
    </location>
</feature>
<dbReference type="SMART" id="SM00355">
    <property type="entry name" value="ZnF_C2H2"/>
    <property type="match status" value="4"/>
</dbReference>